<dbReference type="InterPro" id="IPR041387">
    <property type="entry name" value="FHOD1_GBD_N"/>
</dbReference>
<feature type="domain" description="FHOD1 N-terminal GTPase-binding" evidence="2">
    <location>
        <begin position="151"/>
        <end position="185"/>
    </location>
</feature>
<organism evidence="3 4">
    <name type="scientific">Electrophorus voltai</name>
    <dbReference type="NCBI Taxonomy" id="2609070"/>
    <lineage>
        <taxon>Eukaryota</taxon>
        <taxon>Metazoa</taxon>
        <taxon>Chordata</taxon>
        <taxon>Craniata</taxon>
        <taxon>Vertebrata</taxon>
        <taxon>Euteleostomi</taxon>
        <taxon>Actinopterygii</taxon>
        <taxon>Neopterygii</taxon>
        <taxon>Teleostei</taxon>
        <taxon>Ostariophysi</taxon>
        <taxon>Gymnotiformes</taxon>
        <taxon>Gymnotoidei</taxon>
        <taxon>Gymnotidae</taxon>
        <taxon>Electrophorus</taxon>
    </lineage>
</organism>
<dbReference type="InterPro" id="IPR011989">
    <property type="entry name" value="ARM-like"/>
</dbReference>
<dbReference type="EMBL" id="JAROKS010000016">
    <property type="protein sequence ID" value="KAK1794674.1"/>
    <property type="molecule type" value="Genomic_DNA"/>
</dbReference>
<reference evidence="3" key="1">
    <citation type="submission" date="2023-03" db="EMBL/GenBank/DDBJ databases">
        <title>Electrophorus voltai genome.</title>
        <authorList>
            <person name="Bian C."/>
        </authorList>
    </citation>
    <scope>NUCLEOTIDE SEQUENCE</scope>
    <source>
        <strain evidence="3">CB-2022</strain>
        <tissue evidence="3">Muscle</tissue>
    </source>
</reference>
<evidence type="ECO:0000313" key="3">
    <source>
        <dbReference type="EMBL" id="KAK1794674.1"/>
    </source>
</evidence>
<proteinExistence type="predicted"/>
<dbReference type="AlphaFoldDB" id="A0AAD9DVU5"/>
<protein>
    <recommendedName>
        <fullName evidence="2">FHOD1 N-terminal GTPase-binding domain-containing protein</fullName>
    </recommendedName>
</protein>
<name>A0AAD9DVU5_9TELE</name>
<accession>A0AAD9DVU5</accession>
<gene>
    <name evidence="3" type="ORF">P4O66_001388</name>
</gene>
<comment type="caution">
    <text evidence="3">The sequence shown here is derived from an EMBL/GenBank/DDBJ whole genome shotgun (WGS) entry which is preliminary data.</text>
</comment>
<evidence type="ECO:0000313" key="4">
    <source>
        <dbReference type="Proteomes" id="UP001239994"/>
    </source>
</evidence>
<evidence type="ECO:0000259" key="2">
    <source>
        <dbReference type="Pfam" id="PF18382"/>
    </source>
</evidence>
<dbReference type="Pfam" id="PF18382">
    <property type="entry name" value="Formin_GBD_N"/>
    <property type="match status" value="1"/>
</dbReference>
<dbReference type="Proteomes" id="UP001239994">
    <property type="component" value="Unassembled WGS sequence"/>
</dbReference>
<sequence length="258" mass="27685">MLTLLDDGHCFSPVTQSQIPSSLALLGHKQGSLIWVASGYPKFNISPYRQRPANALLGDEIDDDIQWAELVPSEHFIFSLSQPLPGPGLASAHSVVRGGRPGLAAALGFGLLAVGSRGQNQGGDPLPLIQYSDLQFSPLSWKPLLVLRNGSLDDCTLQLSHNGSYLDLESTLEEQRDELDGFQEDGGAPVSIFTFRPFELGSQAVFLKTGDILAAGMLTAQACVAACRLVDDPYPSTDDPSRGMRDPGGTFSPRHRTP</sequence>
<dbReference type="Gene3D" id="1.25.10.10">
    <property type="entry name" value="Leucine-rich Repeat Variant"/>
    <property type="match status" value="1"/>
</dbReference>
<evidence type="ECO:0000256" key="1">
    <source>
        <dbReference type="SAM" id="MobiDB-lite"/>
    </source>
</evidence>
<feature type="region of interest" description="Disordered" evidence="1">
    <location>
        <begin position="234"/>
        <end position="258"/>
    </location>
</feature>
<keyword evidence="4" id="KW-1185">Reference proteome</keyword>